<gene>
    <name evidence="1" type="ORF">Pint_25988</name>
</gene>
<evidence type="ECO:0000313" key="1">
    <source>
        <dbReference type="EMBL" id="KAJ0034057.1"/>
    </source>
</evidence>
<dbReference type="Proteomes" id="UP001163603">
    <property type="component" value="Chromosome 7"/>
</dbReference>
<accession>A0ACC0YD36</accession>
<proteinExistence type="predicted"/>
<reference evidence="2" key="1">
    <citation type="journal article" date="2023" name="G3 (Bethesda)">
        <title>Genome assembly and association tests identify interacting loci associated with vigor, precocity, and sex in interspecific pistachio rootstocks.</title>
        <authorList>
            <person name="Palmer W."/>
            <person name="Jacygrad E."/>
            <person name="Sagayaradj S."/>
            <person name="Cavanaugh K."/>
            <person name="Han R."/>
            <person name="Bertier L."/>
            <person name="Beede B."/>
            <person name="Kafkas S."/>
            <person name="Golino D."/>
            <person name="Preece J."/>
            <person name="Michelmore R."/>
        </authorList>
    </citation>
    <scope>NUCLEOTIDE SEQUENCE [LARGE SCALE GENOMIC DNA]</scope>
</reference>
<keyword evidence="2" id="KW-1185">Reference proteome</keyword>
<comment type="caution">
    <text evidence="1">The sequence shown here is derived from an EMBL/GenBank/DDBJ whole genome shotgun (WGS) entry which is preliminary data.</text>
</comment>
<organism evidence="1 2">
    <name type="scientific">Pistacia integerrima</name>
    <dbReference type="NCBI Taxonomy" id="434235"/>
    <lineage>
        <taxon>Eukaryota</taxon>
        <taxon>Viridiplantae</taxon>
        <taxon>Streptophyta</taxon>
        <taxon>Embryophyta</taxon>
        <taxon>Tracheophyta</taxon>
        <taxon>Spermatophyta</taxon>
        <taxon>Magnoliopsida</taxon>
        <taxon>eudicotyledons</taxon>
        <taxon>Gunneridae</taxon>
        <taxon>Pentapetalae</taxon>
        <taxon>rosids</taxon>
        <taxon>malvids</taxon>
        <taxon>Sapindales</taxon>
        <taxon>Anacardiaceae</taxon>
        <taxon>Pistacia</taxon>
    </lineage>
</organism>
<evidence type="ECO:0000313" key="2">
    <source>
        <dbReference type="Proteomes" id="UP001163603"/>
    </source>
</evidence>
<dbReference type="EMBL" id="CM047742">
    <property type="protein sequence ID" value="KAJ0034057.1"/>
    <property type="molecule type" value="Genomic_DNA"/>
</dbReference>
<name>A0ACC0YD36_9ROSI</name>
<sequence>MGSTSTSDVQLGTRSSDPEIVTLIDSTCHVDSTTGVNKSSTVDENREGGHGDGTTRRVNKNNEPKVPIFSVENAYVFLGSMIAAIATILSFDKTLFAESLEAEVHVIFLTVCIFGGILCFFYGVCLSVVCQSKCCPSFWQRFGRVLLKIGMGATAYALVATAGHLFPEPAMYWWTLVLLVACTPPIFCIVVRY</sequence>
<protein>
    <submittedName>
        <fullName evidence="1">Uncharacterized protein</fullName>
    </submittedName>
</protein>